<name>A0A9Q1L430_9SOLA</name>
<comment type="caution">
    <text evidence="2">The sequence shown here is derived from an EMBL/GenBank/DDBJ whole genome shotgun (WGS) entry which is preliminary data.</text>
</comment>
<protein>
    <submittedName>
        <fullName evidence="2">Uncharacterized protein</fullName>
    </submittedName>
</protein>
<feature type="signal peptide" evidence="1">
    <location>
        <begin position="1"/>
        <end position="18"/>
    </location>
</feature>
<dbReference type="OrthoDB" id="1915303at2759"/>
<reference evidence="3" key="1">
    <citation type="journal article" date="2023" name="Proc. Natl. Acad. Sci. U.S.A.">
        <title>Genomic and structural basis for evolution of tropane alkaloid biosynthesis.</title>
        <authorList>
            <person name="Wanga Y.-J."/>
            <person name="Taina T."/>
            <person name="Yua J.-Y."/>
            <person name="Lia J."/>
            <person name="Xua B."/>
            <person name="Chenc J."/>
            <person name="D'Auriad J.C."/>
            <person name="Huanga J.-P."/>
            <person name="Huanga S.-X."/>
        </authorList>
    </citation>
    <scope>NUCLEOTIDE SEQUENCE [LARGE SCALE GENOMIC DNA]</scope>
    <source>
        <strain evidence="3">cv. KIB-2019</strain>
    </source>
</reference>
<proteinExistence type="predicted"/>
<gene>
    <name evidence="2" type="ORF">K7X08_029276</name>
</gene>
<organism evidence="2 3">
    <name type="scientific">Anisodus acutangulus</name>
    <dbReference type="NCBI Taxonomy" id="402998"/>
    <lineage>
        <taxon>Eukaryota</taxon>
        <taxon>Viridiplantae</taxon>
        <taxon>Streptophyta</taxon>
        <taxon>Embryophyta</taxon>
        <taxon>Tracheophyta</taxon>
        <taxon>Spermatophyta</taxon>
        <taxon>Magnoliopsida</taxon>
        <taxon>eudicotyledons</taxon>
        <taxon>Gunneridae</taxon>
        <taxon>Pentapetalae</taxon>
        <taxon>asterids</taxon>
        <taxon>lamiids</taxon>
        <taxon>Solanales</taxon>
        <taxon>Solanaceae</taxon>
        <taxon>Solanoideae</taxon>
        <taxon>Hyoscyameae</taxon>
        <taxon>Anisodus</taxon>
    </lineage>
</organism>
<dbReference type="PANTHER" id="PTHR35307">
    <property type="entry name" value="PROTEIN, PUTATIVE-RELATED"/>
    <property type="match status" value="1"/>
</dbReference>
<evidence type="ECO:0000313" key="2">
    <source>
        <dbReference type="EMBL" id="KAJ8526799.1"/>
    </source>
</evidence>
<feature type="chain" id="PRO_5040225433" evidence="1">
    <location>
        <begin position="19"/>
        <end position="198"/>
    </location>
</feature>
<dbReference type="AlphaFoldDB" id="A0A9Q1L430"/>
<dbReference type="Proteomes" id="UP001152561">
    <property type="component" value="Unassembled WGS sequence"/>
</dbReference>
<keyword evidence="3" id="KW-1185">Reference proteome</keyword>
<evidence type="ECO:0000313" key="3">
    <source>
        <dbReference type="Proteomes" id="UP001152561"/>
    </source>
</evidence>
<keyword evidence="1" id="KW-0732">Signal</keyword>
<evidence type="ECO:0000256" key="1">
    <source>
        <dbReference type="SAM" id="SignalP"/>
    </source>
</evidence>
<dbReference type="EMBL" id="JAJAGQ010000024">
    <property type="protein sequence ID" value="KAJ8526799.1"/>
    <property type="molecule type" value="Genomic_DNA"/>
</dbReference>
<sequence>MFGVYVAASSLLCALAMAADAFQAFHLKRLWFPCKFFALNATSLTVLAVAMKLPVDISESMPGDSDQLSKLASTVFMCVVICNFMPSIGTMSSKEILSNVVALNILGLNYHQSEPEHRRDFEFHRYVLLLEGEEEMPERIFKNISSTAKRLVDTGRKRQPKHLISLLRKSSRFSGMADIYTAFSRTFKLLDHKCGDTD</sequence>
<dbReference type="PANTHER" id="PTHR35307:SF4">
    <property type="entry name" value="DUF4220 DOMAIN-CONTAINING PROTEIN"/>
    <property type="match status" value="1"/>
</dbReference>
<accession>A0A9Q1L430</accession>